<organism evidence="2">
    <name type="scientific">Ditylum brightwellii</name>
    <dbReference type="NCBI Taxonomy" id="49249"/>
    <lineage>
        <taxon>Eukaryota</taxon>
        <taxon>Sar</taxon>
        <taxon>Stramenopiles</taxon>
        <taxon>Ochrophyta</taxon>
        <taxon>Bacillariophyta</taxon>
        <taxon>Mediophyceae</taxon>
        <taxon>Lithodesmiophycidae</taxon>
        <taxon>Lithodesmiales</taxon>
        <taxon>Lithodesmiaceae</taxon>
        <taxon>Ditylum</taxon>
    </lineage>
</organism>
<evidence type="ECO:0000313" key="2">
    <source>
        <dbReference type="EMBL" id="CAE4626791.1"/>
    </source>
</evidence>
<proteinExistence type="predicted"/>
<dbReference type="PANTHER" id="PTHR35509">
    <property type="entry name" value="DOMAIN PROTEIN, PUTATIVE (DUF1995)-RELATED"/>
    <property type="match status" value="1"/>
</dbReference>
<dbReference type="InterPro" id="IPR053021">
    <property type="entry name" value="Chloroplast_ADK"/>
</dbReference>
<protein>
    <recommendedName>
        <fullName evidence="1">DUF1995 domain-containing protein</fullName>
    </recommendedName>
</protein>
<evidence type="ECO:0000259" key="1">
    <source>
        <dbReference type="Pfam" id="PF09353"/>
    </source>
</evidence>
<sequence length="301" mass="33826">MCTFCERDFQQNVCAFTPFLKTSLILHIFLPSPTCILLKMIFFKHHKMLYIHTCLHNKQNLCDKKSYQKSIGTLLELARSVAIKLAEQNLRVRVCVQGSMGVGIFTGTPKQLNGVSTLLQRMDWQSNAGEENEGMVGDYVNFGAIGKDHVVNTQYDDKGEVVQHQDDVFLLLCPQNMVGIESSIIPNLSEMVEAAGDRPVILLNPDLTDKVSSQGQQSVRGRQDRITFANSFDTVFHFANIYVSGTSYFPILGALTKLNVREPWVAHQRRDFKDGGGEIYVPIVSDEDRIEGEVILDCFQS</sequence>
<reference evidence="2" key="1">
    <citation type="submission" date="2021-01" db="EMBL/GenBank/DDBJ databases">
        <authorList>
            <person name="Corre E."/>
            <person name="Pelletier E."/>
            <person name="Niang G."/>
            <person name="Scheremetjew M."/>
            <person name="Finn R."/>
            <person name="Kale V."/>
            <person name="Holt S."/>
            <person name="Cochrane G."/>
            <person name="Meng A."/>
            <person name="Brown T."/>
            <person name="Cohen L."/>
        </authorList>
    </citation>
    <scope>NUCLEOTIDE SEQUENCE</scope>
    <source>
        <strain evidence="2">GSO104</strain>
    </source>
</reference>
<accession>A0A7S4RW05</accession>
<gene>
    <name evidence="2" type="ORF">DBRI00130_LOCUS25186</name>
</gene>
<dbReference type="InterPro" id="IPR018962">
    <property type="entry name" value="DUF1995"/>
</dbReference>
<dbReference type="EMBL" id="HBNS01032135">
    <property type="protein sequence ID" value="CAE4626791.1"/>
    <property type="molecule type" value="Transcribed_RNA"/>
</dbReference>
<dbReference type="AlphaFoldDB" id="A0A7S4RW05"/>
<feature type="domain" description="DUF1995" evidence="1">
    <location>
        <begin position="81"/>
        <end position="293"/>
    </location>
</feature>
<dbReference type="Pfam" id="PF09353">
    <property type="entry name" value="DUF1995"/>
    <property type="match status" value="1"/>
</dbReference>
<name>A0A7S4RW05_9STRA</name>
<dbReference type="PANTHER" id="PTHR35509:SF6">
    <property type="entry name" value="ADENYLATE KINASE"/>
    <property type="match status" value="1"/>
</dbReference>